<comment type="caution">
    <text evidence="2">The sequence shown here is derived from an EMBL/GenBank/DDBJ whole genome shotgun (WGS) entry which is preliminary data.</text>
</comment>
<keyword evidence="3" id="KW-1185">Reference proteome</keyword>
<protein>
    <recommendedName>
        <fullName evidence="4">DUF4234 domain-containing protein</fullName>
    </recommendedName>
</protein>
<keyword evidence="1" id="KW-1133">Transmembrane helix</keyword>
<dbReference type="AlphaFoldDB" id="A0A2T6B160"/>
<proteinExistence type="predicted"/>
<feature type="transmembrane region" description="Helical" evidence="1">
    <location>
        <begin position="6"/>
        <end position="21"/>
    </location>
</feature>
<evidence type="ECO:0000313" key="2">
    <source>
        <dbReference type="EMBL" id="PTX49816.1"/>
    </source>
</evidence>
<evidence type="ECO:0000313" key="3">
    <source>
        <dbReference type="Proteomes" id="UP000244240"/>
    </source>
</evidence>
<evidence type="ECO:0008006" key="4">
    <source>
        <dbReference type="Google" id="ProtNLM"/>
    </source>
</evidence>
<accession>A0A2T6B160</accession>
<dbReference type="EMBL" id="QBKR01000039">
    <property type="protein sequence ID" value="PTX49816.1"/>
    <property type="molecule type" value="Genomic_DNA"/>
</dbReference>
<feature type="transmembrane region" description="Helical" evidence="1">
    <location>
        <begin position="77"/>
        <end position="94"/>
    </location>
</feature>
<dbReference type="Proteomes" id="UP000244240">
    <property type="component" value="Unassembled WGS sequence"/>
</dbReference>
<reference evidence="2 3" key="1">
    <citation type="submission" date="2018-04" db="EMBL/GenBank/DDBJ databases">
        <title>Genomic Encyclopedia of Archaeal and Bacterial Type Strains, Phase II (KMG-II): from individual species to whole genera.</title>
        <authorList>
            <person name="Goeker M."/>
        </authorList>
    </citation>
    <scope>NUCLEOTIDE SEQUENCE [LARGE SCALE GENOMIC DNA]</scope>
    <source>
        <strain evidence="2 3">DSM 45787</strain>
    </source>
</reference>
<gene>
    <name evidence="2" type="ORF">C8P63_13911</name>
</gene>
<keyword evidence="1" id="KW-0812">Transmembrane</keyword>
<feature type="transmembrane region" description="Helical" evidence="1">
    <location>
        <begin position="33"/>
        <end position="57"/>
    </location>
</feature>
<keyword evidence="1" id="KW-0472">Membrane</keyword>
<organism evidence="2 3">
    <name type="scientific">Melghirimyces profundicolus</name>
    <dbReference type="NCBI Taxonomy" id="1242148"/>
    <lineage>
        <taxon>Bacteria</taxon>
        <taxon>Bacillati</taxon>
        <taxon>Bacillota</taxon>
        <taxon>Bacilli</taxon>
        <taxon>Bacillales</taxon>
        <taxon>Thermoactinomycetaceae</taxon>
        <taxon>Melghirimyces</taxon>
    </lineage>
</organism>
<name>A0A2T6B160_9BACL</name>
<sequence length="144" mass="17338">MMGMTFLTLGYYLVYWLFTRRKALNQLHSNRKVYMAIPVLFLVVSLLWDGSDFIVWVMEGLGKEPLFLRDFSDLMRLLWWIQYLVIVFYLRRLLLDHFKAIEQPFHISRVLTFFFGEWHLQGCLNNYHDYIKEKKNDAESLSGS</sequence>
<evidence type="ECO:0000256" key="1">
    <source>
        <dbReference type="SAM" id="Phobius"/>
    </source>
</evidence>